<evidence type="ECO:0008006" key="4">
    <source>
        <dbReference type="Google" id="ProtNLM"/>
    </source>
</evidence>
<evidence type="ECO:0000313" key="2">
    <source>
        <dbReference type="EMBL" id="OOE87055.1"/>
    </source>
</evidence>
<gene>
    <name evidence="2" type="ORF">BZG74_11895</name>
</gene>
<keyword evidence="3" id="KW-1185">Reference proteome</keyword>
<accession>A0ABX3KDQ7</accession>
<dbReference type="EMBL" id="MUFC01000012">
    <property type="protein sequence ID" value="OOE87055.1"/>
    <property type="molecule type" value="Genomic_DNA"/>
</dbReference>
<feature type="chain" id="PRO_5045107491" description="Alpha/beta hydrolase" evidence="1">
    <location>
        <begin position="23"/>
        <end position="350"/>
    </location>
</feature>
<organism evidence="2 3">
    <name type="scientific">Salinivibrio sharmensis</name>
    <dbReference type="NCBI Taxonomy" id="390883"/>
    <lineage>
        <taxon>Bacteria</taxon>
        <taxon>Pseudomonadati</taxon>
        <taxon>Pseudomonadota</taxon>
        <taxon>Gammaproteobacteria</taxon>
        <taxon>Vibrionales</taxon>
        <taxon>Vibrionaceae</taxon>
        <taxon>Salinivibrio</taxon>
    </lineage>
</organism>
<reference evidence="3" key="1">
    <citation type="submission" date="2017-01" db="EMBL/GenBank/DDBJ databases">
        <title>Draft genome of the species Salinivibrio sharmensis.</title>
        <authorList>
            <person name="Lopez-Hermoso C."/>
            <person name="De La Haba R."/>
            <person name="Sanchez-Porro C."/>
            <person name="Ventosa A."/>
        </authorList>
    </citation>
    <scope>NUCLEOTIDE SEQUENCE [LARGE SCALE GENOMIC DNA]</scope>
    <source>
        <strain evidence="3">CBH463</strain>
    </source>
</reference>
<keyword evidence="1" id="KW-0732">Signal</keyword>
<dbReference type="Proteomes" id="UP000188627">
    <property type="component" value="Unassembled WGS sequence"/>
</dbReference>
<evidence type="ECO:0000313" key="3">
    <source>
        <dbReference type="Proteomes" id="UP000188627"/>
    </source>
</evidence>
<evidence type="ECO:0000256" key="1">
    <source>
        <dbReference type="SAM" id="SignalP"/>
    </source>
</evidence>
<dbReference type="Gene3D" id="3.40.50.1820">
    <property type="entry name" value="alpha/beta hydrolase"/>
    <property type="match status" value="1"/>
</dbReference>
<feature type="signal peptide" evidence="1">
    <location>
        <begin position="1"/>
        <end position="22"/>
    </location>
</feature>
<name>A0ABX3KDQ7_9GAMM</name>
<comment type="caution">
    <text evidence="2">The sequence shown here is derived from an EMBL/GenBank/DDBJ whole genome shotgun (WGS) entry which is preliminary data.</text>
</comment>
<dbReference type="InterPro" id="IPR029058">
    <property type="entry name" value="AB_hydrolase_fold"/>
</dbReference>
<protein>
    <recommendedName>
        <fullName evidence="4">Alpha/beta hydrolase</fullName>
    </recommendedName>
</protein>
<dbReference type="SUPFAM" id="SSF53474">
    <property type="entry name" value="alpha/beta-Hydrolases"/>
    <property type="match status" value="1"/>
</dbReference>
<dbReference type="RefSeq" id="WP_077772792.1">
    <property type="nucleotide sequence ID" value="NZ_MUFC01000012.1"/>
</dbReference>
<proteinExistence type="predicted"/>
<sequence length="350" mass="38366">MKYIYKITMAIALFMVSSTGFAAIGQYNVVLVHGFQPDQLQSRPDRDQVAADGSDYWQNYWLQHADARVDWPAHERIEGKIASDYLWPALKTLSEQETCLSGCILVTHSTGDLVARYLLDNQANWLNNAGLEPLNIVGTFDFAGAGGGVELANIAVNVAEGGGWLNHAMKKAVSLWMGQLPSKDNIGVLNDLKVANARQLAMWPDNRVPRIRFVGNGSDFLGATSPFIPGSDDGVVAAHSACGAADAEAFDSCSTAIEFDGKLGYVQTGVRRFMPSHYPLLMGDKYSHLTIFNPWHKGKVTATDPELVLGDQSRIAVDTVDEDGWFGKKYRFVKDSDRDTLSELVHALPQ</sequence>